<dbReference type="RefSeq" id="WP_072897306.1">
    <property type="nucleotide sequence ID" value="NZ_FQVM01000028.1"/>
</dbReference>
<feature type="transmembrane region" description="Helical" evidence="2">
    <location>
        <begin position="54"/>
        <end position="71"/>
    </location>
</feature>
<organism evidence="3 4">
    <name type="scientific">Clostridium fallax</name>
    <dbReference type="NCBI Taxonomy" id="1533"/>
    <lineage>
        <taxon>Bacteria</taxon>
        <taxon>Bacillati</taxon>
        <taxon>Bacillota</taxon>
        <taxon>Clostridia</taxon>
        <taxon>Eubacteriales</taxon>
        <taxon>Clostridiaceae</taxon>
        <taxon>Clostridium</taxon>
    </lineage>
</organism>
<dbReference type="EMBL" id="FQVM01000028">
    <property type="protein sequence ID" value="SHF05889.1"/>
    <property type="molecule type" value="Genomic_DNA"/>
</dbReference>
<dbReference type="OrthoDB" id="1934437at2"/>
<gene>
    <name evidence="3" type="ORF">SAMN05443638_12831</name>
</gene>
<dbReference type="GO" id="GO:0051301">
    <property type="term" value="P:cell division"/>
    <property type="evidence" value="ECO:0007669"/>
    <property type="project" value="UniProtKB-KW"/>
</dbReference>
<evidence type="ECO:0000313" key="3">
    <source>
        <dbReference type="EMBL" id="SHF05889.1"/>
    </source>
</evidence>
<reference evidence="3 4" key="1">
    <citation type="submission" date="2016-11" db="EMBL/GenBank/DDBJ databases">
        <authorList>
            <person name="Jaros S."/>
            <person name="Januszkiewicz K."/>
            <person name="Wedrychowicz H."/>
        </authorList>
    </citation>
    <scope>NUCLEOTIDE SEQUENCE [LARGE SCALE GENOMIC DNA]</scope>
    <source>
        <strain evidence="3 4">DSM 2631</strain>
    </source>
</reference>
<accession>A0A1M4YJG7</accession>
<keyword evidence="3" id="KW-0132">Cell division</keyword>
<sequence length="165" mass="18763">MEVKEGKFTKGNNALNPKKRVSTKEKDLQYEKLKKARKNRANRLNKKKKTSRKSIGLIIVMIFAIGVTVIGRDARVFNMQKKLSNIEKDIKNMVVENEALKVNLLKASSIENVKSVAQSKLQMTTPNKDNVIKIPNKENIVIAKDKSDNDKKSNFLQKIKDALIK</sequence>
<feature type="compositionally biased region" description="Basic and acidic residues" evidence="1">
    <location>
        <begin position="22"/>
        <end position="33"/>
    </location>
</feature>
<dbReference type="Proteomes" id="UP000184035">
    <property type="component" value="Unassembled WGS sequence"/>
</dbReference>
<proteinExistence type="predicted"/>
<keyword evidence="2" id="KW-0472">Membrane</keyword>
<feature type="region of interest" description="Disordered" evidence="1">
    <location>
        <begin position="1"/>
        <end position="33"/>
    </location>
</feature>
<evidence type="ECO:0000256" key="2">
    <source>
        <dbReference type="SAM" id="Phobius"/>
    </source>
</evidence>
<keyword evidence="4" id="KW-1185">Reference proteome</keyword>
<evidence type="ECO:0000313" key="4">
    <source>
        <dbReference type="Proteomes" id="UP000184035"/>
    </source>
</evidence>
<keyword evidence="3" id="KW-0131">Cell cycle</keyword>
<keyword evidence="2" id="KW-1133">Transmembrane helix</keyword>
<dbReference type="AlphaFoldDB" id="A0A1M4YJG7"/>
<keyword evidence="2" id="KW-0812">Transmembrane</keyword>
<dbReference type="STRING" id="1533.SAMN05443638_12831"/>
<name>A0A1M4YJG7_9CLOT</name>
<evidence type="ECO:0000256" key="1">
    <source>
        <dbReference type="SAM" id="MobiDB-lite"/>
    </source>
</evidence>
<protein>
    <submittedName>
        <fullName evidence="3">Cell division protein FtsL</fullName>
    </submittedName>
</protein>